<dbReference type="RefSeq" id="WP_011336698.1">
    <property type="nucleotide sequence ID" value="NC_007492.2"/>
</dbReference>
<dbReference type="GO" id="GO:0005886">
    <property type="term" value="C:plasma membrane"/>
    <property type="evidence" value="ECO:0007669"/>
    <property type="project" value="UniProtKB-SubCell"/>
</dbReference>
<keyword evidence="4" id="KW-0201">Cytochrome c-type biogenesis</keyword>
<dbReference type="KEGG" id="pfo:Pfl01_5707"/>
<dbReference type="InterPro" id="IPR013740">
    <property type="entry name" value="Redoxin"/>
</dbReference>
<dbReference type="PANTHER" id="PTHR42852">
    <property type="entry name" value="THIOL:DISULFIDE INTERCHANGE PROTEIN DSBE"/>
    <property type="match status" value="1"/>
</dbReference>
<dbReference type="InterPro" id="IPR003834">
    <property type="entry name" value="Cyt_c_assmbl_TM_dom"/>
</dbReference>
<dbReference type="Pfam" id="PF02683">
    <property type="entry name" value="DsbD_TM"/>
    <property type="match status" value="1"/>
</dbReference>
<keyword evidence="5 7" id="KW-1133">Transmembrane helix</keyword>
<feature type="transmembrane region" description="Helical" evidence="7">
    <location>
        <begin position="114"/>
        <end position="143"/>
    </location>
</feature>
<dbReference type="GO" id="GO:0017004">
    <property type="term" value="P:cytochrome complex assembly"/>
    <property type="evidence" value="ECO:0007669"/>
    <property type="project" value="UniProtKB-KW"/>
</dbReference>
<comment type="subcellular location">
    <subcellularLocation>
        <location evidence="1">Cell membrane</location>
        <topology evidence="1">Multi-pass membrane protein</topology>
    </subcellularLocation>
</comment>
<keyword evidence="6 7" id="KW-0472">Membrane</keyword>
<accession>Q3K461</accession>
<dbReference type="HOGENOM" id="CLU_033708_0_0_6"/>
<organism evidence="9 10">
    <name type="scientific">Pseudomonas fluorescens (strain Pf0-1)</name>
    <dbReference type="NCBI Taxonomy" id="205922"/>
    <lineage>
        <taxon>Bacteria</taxon>
        <taxon>Pseudomonadati</taxon>
        <taxon>Pseudomonadota</taxon>
        <taxon>Gammaproteobacteria</taxon>
        <taxon>Pseudomonadales</taxon>
        <taxon>Pseudomonadaceae</taxon>
        <taxon>Pseudomonas</taxon>
    </lineage>
</organism>
<evidence type="ECO:0000256" key="4">
    <source>
        <dbReference type="ARBA" id="ARBA00022748"/>
    </source>
</evidence>
<dbReference type="InterPro" id="IPR050553">
    <property type="entry name" value="Thioredoxin_ResA/DsbE_sf"/>
</dbReference>
<dbReference type="InterPro" id="IPR013766">
    <property type="entry name" value="Thioredoxin_domain"/>
</dbReference>
<dbReference type="InterPro" id="IPR036249">
    <property type="entry name" value="Thioredoxin-like_sf"/>
</dbReference>
<evidence type="ECO:0000256" key="2">
    <source>
        <dbReference type="ARBA" id="ARBA00022475"/>
    </source>
</evidence>
<evidence type="ECO:0000256" key="6">
    <source>
        <dbReference type="ARBA" id="ARBA00023136"/>
    </source>
</evidence>
<dbReference type="AlphaFoldDB" id="Q3K461"/>
<dbReference type="SUPFAM" id="SSF52833">
    <property type="entry name" value="Thioredoxin-like"/>
    <property type="match status" value="1"/>
</dbReference>
<keyword evidence="3 7" id="KW-0812">Transmembrane</keyword>
<evidence type="ECO:0000256" key="5">
    <source>
        <dbReference type="ARBA" id="ARBA00022989"/>
    </source>
</evidence>
<reference evidence="9 10" key="1">
    <citation type="journal article" date="2009" name="Genome Biol.">
        <title>Genomic and genetic analyses of diversity and plant interactions of Pseudomonas fluorescens.</title>
        <authorList>
            <person name="Silby M.W."/>
            <person name="Cerdeno-Tarraga A.M."/>
            <person name="Vernikos G.S."/>
            <person name="Giddens S.R."/>
            <person name="Jackson R.W."/>
            <person name="Preston G.M."/>
            <person name="Zhang X.X."/>
            <person name="Moon C.D."/>
            <person name="Gehrig S.M."/>
            <person name="Godfrey S.A."/>
            <person name="Knight C.G."/>
            <person name="Malone J.G."/>
            <person name="Robinson Z."/>
            <person name="Spiers A.J."/>
            <person name="Harris S."/>
            <person name="Challis G.L."/>
            <person name="Yaxley A.M."/>
            <person name="Harris D."/>
            <person name="Seeger K."/>
            <person name="Murphy L."/>
            <person name="Rutter S."/>
            <person name="Squares R."/>
            <person name="Quail M.A."/>
            <person name="Saunders E."/>
            <person name="Mavromatis K."/>
            <person name="Brettin T.S."/>
            <person name="Bentley S.D."/>
            <person name="Hothersall J."/>
            <person name="Stephens E."/>
            <person name="Thomas C.M."/>
            <person name="Parkhill J."/>
            <person name="Levy S.B."/>
            <person name="Rainey P.B."/>
            <person name="Thomson N.R."/>
        </authorList>
    </citation>
    <scope>NUCLEOTIDE SEQUENCE [LARGE SCALE GENOMIC DNA]</scope>
    <source>
        <strain evidence="9 10">Pf0-1</strain>
    </source>
</reference>
<evidence type="ECO:0000256" key="7">
    <source>
        <dbReference type="SAM" id="Phobius"/>
    </source>
</evidence>
<dbReference type="eggNOG" id="COG0526">
    <property type="taxonomic scope" value="Bacteria"/>
</dbReference>
<feature type="transmembrane region" description="Helical" evidence="7">
    <location>
        <begin position="155"/>
        <end position="177"/>
    </location>
</feature>
<dbReference type="Pfam" id="PF08534">
    <property type="entry name" value="Redoxin"/>
    <property type="match status" value="1"/>
</dbReference>
<dbReference type="EMBL" id="CP000094">
    <property type="protein sequence ID" value="ABA77443.1"/>
    <property type="molecule type" value="Genomic_DNA"/>
</dbReference>
<dbReference type="CDD" id="cd03012">
    <property type="entry name" value="TlpA_like_DipZ_like"/>
    <property type="match status" value="1"/>
</dbReference>
<dbReference type="eggNOG" id="COG0785">
    <property type="taxonomic scope" value="Bacteria"/>
</dbReference>
<feature type="transmembrane region" description="Helical" evidence="7">
    <location>
        <begin position="70"/>
        <end position="93"/>
    </location>
</feature>
<feature type="transmembrane region" description="Helical" evidence="7">
    <location>
        <begin position="6"/>
        <end position="29"/>
    </location>
</feature>
<dbReference type="Proteomes" id="UP000002704">
    <property type="component" value="Chromosome"/>
</dbReference>
<name>Q3K461_PSEPF</name>
<sequence>MFLIAFLGGLLTVLSPCILPVVPFLFAGADRTRSSILLTLGGMALTFALISSLAVVSSEWVIQASNTGRHIALAVMVLFALSLISARIGDWLARPFVLLGNRLDPDSRKKTGPMASIMIGVATGLLWAPCAGPILGVILTGAMLQGANAQTSLLLLAYGAGSALSLGTLIFAGRGLVNRLKPSIPFTGWFRRGAGVAVLATAAVIATGADNVLLANTSSQGVASVEKSVLENVPKVVDYFVSKVRADSIEDEAGKGTMPSLSGAVQWLNSPELTAESLRGKVVLVDFWTYDCINCQHTLPYVKEWEKKYGKDGLVVIGVHTPEYGYERIIDNVKDQVKKLGITYPVAIDNNYTIWRNFDNQYWPAHYLVDAKGQIRYTHFGEGSYKVQEQMIQTLLNEAKASQ</sequence>
<dbReference type="Gene3D" id="3.40.30.10">
    <property type="entry name" value="Glutaredoxin"/>
    <property type="match status" value="1"/>
</dbReference>
<keyword evidence="2" id="KW-1003">Cell membrane</keyword>
<dbReference type="PANTHER" id="PTHR42852:SF13">
    <property type="entry name" value="PROTEIN DIPZ"/>
    <property type="match status" value="1"/>
</dbReference>
<feature type="domain" description="Thioredoxin" evidence="8">
    <location>
        <begin position="247"/>
        <end position="397"/>
    </location>
</feature>
<evidence type="ECO:0000313" key="9">
    <source>
        <dbReference type="EMBL" id="ABA77443.1"/>
    </source>
</evidence>
<gene>
    <name evidence="9" type="ordered locus">Pfl01_5707</name>
</gene>
<dbReference type="GO" id="GO:0016491">
    <property type="term" value="F:oxidoreductase activity"/>
    <property type="evidence" value="ECO:0007669"/>
    <property type="project" value="InterPro"/>
</dbReference>
<proteinExistence type="predicted"/>
<evidence type="ECO:0000259" key="8">
    <source>
        <dbReference type="PROSITE" id="PS51352"/>
    </source>
</evidence>
<evidence type="ECO:0000256" key="3">
    <source>
        <dbReference type="ARBA" id="ARBA00022692"/>
    </source>
</evidence>
<evidence type="ECO:0000256" key="1">
    <source>
        <dbReference type="ARBA" id="ARBA00004651"/>
    </source>
</evidence>
<protein>
    <submittedName>
        <fullName evidence="9">Putative transmembrane thioredoxin/DipZ protein</fullName>
    </submittedName>
</protein>
<feature type="transmembrane region" description="Helical" evidence="7">
    <location>
        <begin position="189"/>
        <end position="209"/>
    </location>
</feature>
<dbReference type="PROSITE" id="PS51352">
    <property type="entry name" value="THIOREDOXIN_2"/>
    <property type="match status" value="1"/>
</dbReference>
<evidence type="ECO:0000313" key="10">
    <source>
        <dbReference type="Proteomes" id="UP000002704"/>
    </source>
</evidence>
<feature type="transmembrane region" description="Helical" evidence="7">
    <location>
        <begin position="36"/>
        <end position="58"/>
    </location>
</feature>